<evidence type="ECO:0000313" key="2">
    <source>
        <dbReference type="Proteomes" id="UP001164745"/>
    </source>
</evidence>
<protein>
    <submittedName>
        <fullName evidence="1">Uncharacterized protein</fullName>
    </submittedName>
</protein>
<sequence length="114" mass="12731">MGIFSNIKKDISDTAKSIQNKVNNFVKSTVSNLNNTVKTVEHKISSVVKSTGKKLETVAKDIKEGLKKAVDVTTTNSISVVGNKTIKKRKNNLECSRQQNVSKIYIFSKWRSRS</sequence>
<keyword evidence="2" id="KW-1185">Reference proteome</keyword>
<dbReference type="Gene3D" id="1.20.120.20">
    <property type="entry name" value="Apolipoprotein"/>
    <property type="match status" value="1"/>
</dbReference>
<dbReference type="EMBL" id="CP113864">
    <property type="protein sequence ID" value="WAM31864.1"/>
    <property type="molecule type" value="Genomic_DNA"/>
</dbReference>
<dbReference type="RefSeq" id="WP_269015415.1">
    <property type="nucleotide sequence ID" value="NZ_CP113864.1"/>
</dbReference>
<accession>A0ABY7BGD0</accession>
<proteinExistence type="predicted"/>
<reference evidence="1" key="1">
    <citation type="submission" date="2022-12" db="EMBL/GenBank/DDBJ databases">
        <authorList>
            <person name="Bing R.G."/>
            <person name="Willard D.J."/>
            <person name="Manesh M.J.H."/>
            <person name="Laemthong T."/>
            <person name="Crosby J.R."/>
            <person name="Kelly R.M."/>
        </authorList>
    </citation>
    <scope>NUCLEOTIDE SEQUENCE</scope>
    <source>
        <strain evidence="1">DSM 8991</strain>
    </source>
</reference>
<gene>
    <name evidence="1" type="ORF">OTJ99_000342</name>
</gene>
<name>A0ABY7BGD0_9FIRM</name>
<evidence type="ECO:0000313" key="1">
    <source>
        <dbReference type="EMBL" id="WAM31864.1"/>
    </source>
</evidence>
<organism evidence="1 2">
    <name type="scientific">Caldicellulosiruptor naganoensis</name>
    <dbReference type="NCBI Taxonomy" id="29324"/>
    <lineage>
        <taxon>Bacteria</taxon>
        <taxon>Bacillati</taxon>
        <taxon>Bacillota</taxon>
        <taxon>Bacillota incertae sedis</taxon>
        <taxon>Caldicellulosiruptorales</taxon>
        <taxon>Caldicellulosiruptoraceae</taxon>
        <taxon>Caldicellulosiruptor</taxon>
    </lineage>
</organism>
<dbReference type="Proteomes" id="UP001164745">
    <property type="component" value="Chromosome"/>
</dbReference>